<evidence type="ECO:0000313" key="2">
    <source>
        <dbReference type="EMBL" id="PPJ59140.1"/>
    </source>
</evidence>
<dbReference type="Proteomes" id="UP000237631">
    <property type="component" value="Unassembled WGS sequence"/>
</dbReference>
<protein>
    <submittedName>
        <fullName evidence="2">Uncharacterized protein</fullName>
    </submittedName>
</protein>
<reference evidence="3" key="1">
    <citation type="journal article" date="2017" name="bioRxiv">
        <title>Conservation of a gene cluster reveals novel cercosporin biosynthetic mechanisms and extends production to the genus Colletotrichum.</title>
        <authorList>
            <person name="de Jonge R."/>
            <person name="Ebert M.K."/>
            <person name="Huitt-Roehl C.R."/>
            <person name="Pal P."/>
            <person name="Suttle J.C."/>
            <person name="Spanner R.E."/>
            <person name="Neubauer J.D."/>
            <person name="Jurick W.M.II."/>
            <person name="Stott K.A."/>
            <person name="Secor G.A."/>
            <person name="Thomma B.P.H.J."/>
            <person name="Van de Peer Y."/>
            <person name="Townsend C.A."/>
            <person name="Bolton M.D."/>
        </authorList>
    </citation>
    <scope>NUCLEOTIDE SEQUENCE [LARGE SCALE GENOMIC DNA]</scope>
    <source>
        <strain evidence="3">CBS538.71</strain>
    </source>
</reference>
<dbReference type="AlphaFoldDB" id="A0A2S6CHC6"/>
<dbReference type="EMBL" id="PNEN01000416">
    <property type="protein sequence ID" value="PPJ59140.1"/>
    <property type="molecule type" value="Genomic_DNA"/>
</dbReference>
<feature type="region of interest" description="Disordered" evidence="1">
    <location>
        <begin position="124"/>
        <end position="151"/>
    </location>
</feature>
<dbReference type="OrthoDB" id="3647342at2759"/>
<name>A0A2S6CHC6_9PEZI</name>
<gene>
    <name evidence="2" type="ORF">CBER1_03045</name>
</gene>
<sequence>MSAEMDPFAAVNYRCTYCMREWFDPTRARCEGCVPEFPLGDFDFDQAAAPMQPPMQWQNFPAVNGNYFSGASDFNAPTTPSWTENQQVNAPTVQGVNFQGHSALANLTEPPPVNAQQEATVAPAGDNAAGFSGSFSEPDAEASGFPARPQTAETFFGEGDVAQVNAQHFAAGQWGEYGHQWVGPLATPIAAAPAQATNGATTRAPRRTFAQKTPEEQTRQRQKSKYQQRSQHMAKQITKLCRCNRDMHRDKKRIANSKKAVQDWAPQYGLSWKVADNFFELAVHSRPVAAAHMQAAQDWVAQGGDRKLWKTPQLHGDADLKKLPFAWVTNAHGLGGRPFG</sequence>
<feature type="region of interest" description="Disordered" evidence="1">
    <location>
        <begin position="194"/>
        <end position="231"/>
    </location>
</feature>
<comment type="caution">
    <text evidence="2">The sequence shown here is derived from an EMBL/GenBank/DDBJ whole genome shotgun (WGS) entry which is preliminary data.</text>
</comment>
<evidence type="ECO:0000256" key="1">
    <source>
        <dbReference type="SAM" id="MobiDB-lite"/>
    </source>
</evidence>
<proteinExistence type="predicted"/>
<keyword evidence="3" id="KW-1185">Reference proteome</keyword>
<organism evidence="2 3">
    <name type="scientific">Cercospora berteroae</name>
    <dbReference type="NCBI Taxonomy" id="357750"/>
    <lineage>
        <taxon>Eukaryota</taxon>
        <taxon>Fungi</taxon>
        <taxon>Dikarya</taxon>
        <taxon>Ascomycota</taxon>
        <taxon>Pezizomycotina</taxon>
        <taxon>Dothideomycetes</taxon>
        <taxon>Dothideomycetidae</taxon>
        <taxon>Mycosphaerellales</taxon>
        <taxon>Mycosphaerellaceae</taxon>
        <taxon>Cercospora</taxon>
    </lineage>
</organism>
<accession>A0A2S6CHC6</accession>
<evidence type="ECO:0000313" key="3">
    <source>
        <dbReference type="Proteomes" id="UP000237631"/>
    </source>
</evidence>